<keyword evidence="2" id="KW-1185">Reference proteome</keyword>
<organism evidence="1 2">
    <name type="scientific">Mariniflexile gromovii</name>
    <dbReference type="NCBI Taxonomy" id="362523"/>
    <lineage>
        <taxon>Bacteria</taxon>
        <taxon>Pseudomonadati</taxon>
        <taxon>Bacteroidota</taxon>
        <taxon>Flavobacteriia</taxon>
        <taxon>Flavobacteriales</taxon>
        <taxon>Flavobacteriaceae</taxon>
        <taxon>Mariniflexile</taxon>
    </lineage>
</organism>
<reference evidence="1 2" key="1">
    <citation type="submission" date="2021-04" db="EMBL/GenBank/DDBJ databases">
        <title>Mariniflexile gromovii gen. nov., sp. nov., a gliding bacterium isolated from the sea urchin Strongylocentrotus intermedius.</title>
        <authorList>
            <person name="Ko S."/>
            <person name="Le V."/>
            <person name="Ahn C.-Y."/>
            <person name="Oh H.-M."/>
        </authorList>
    </citation>
    <scope>NUCLEOTIDE SEQUENCE [LARGE SCALE GENOMIC DNA]</scope>
    <source>
        <strain evidence="1 2">KCTC 12570</strain>
    </source>
</reference>
<dbReference type="Proteomes" id="UP000670776">
    <property type="component" value="Unassembled WGS sequence"/>
</dbReference>
<evidence type="ECO:0000313" key="2">
    <source>
        <dbReference type="Proteomes" id="UP000670776"/>
    </source>
</evidence>
<sequence>MNFNDYINLETETITGFCQTNEEIEIEKIYNEGYSKFDFTFISGNTNSPFKINGICEVKTRNVSSDYYAGGVLIQLDKFQALINTVAKCKNKEENINKDIRAYYLVRYTDKDLLFDLNNTKMDNIKFENCPKHTASNGNNLYEFKPVFYLNPNQAIN</sequence>
<name>A0ABS4BXS2_9FLAO</name>
<dbReference type="EMBL" id="JAGJCB010000014">
    <property type="protein sequence ID" value="MBP0904855.1"/>
    <property type="molecule type" value="Genomic_DNA"/>
</dbReference>
<comment type="caution">
    <text evidence="1">The sequence shown here is derived from an EMBL/GenBank/DDBJ whole genome shotgun (WGS) entry which is preliminary data.</text>
</comment>
<gene>
    <name evidence="1" type="ORF">J8H85_13520</name>
</gene>
<protein>
    <submittedName>
        <fullName evidence="1">Uncharacterized protein</fullName>
    </submittedName>
</protein>
<proteinExistence type="predicted"/>
<evidence type="ECO:0000313" key="1">
    <source>
        <dbReference type="EMBL" id="MBP0904855.1"/>
    </source>
</evidence>
<accession>A0ABS4BXS2</accession>
<dbReference type="RefSeq" id="WP_209655747.1">
    <property type="nucleotide sequence ID" value="NZ_JAGJCB010000014.1"/>
</dbReference>